<dbReference type="Gene3D" id="3.40.390.10">
    <property type="entry name" value="Collagenase (Catalytic Domain)"/>
    <property type="match status" value="1"/>
</dbReference>
<sequence length="629" mass="66158">MPITVPTRSTNRTLVGVAGLCVLALAATTAPVTTATASQDPDSRPVELLSPASSGKATTEADGGERSRSVDVDAAALDAVRTGDSISLELFDDTTVTAAVDQLTDTAGITSWSGGIIGEKGTVTGVVVGGVTHINVASVDHGTYEVRSTPEGDYVVDEAGTPPGGDDVVLPEHHGRTDAHDHGAAARTQRDSADTTTGDKASGRAPIAAADAPDTIDIAIVYPAALVTQMGQEAMQAQFALGIAQTNEAFANSGVATRVRLVGTRQVAAAQSSVLVTNLKALGTPGDGMFDEAQQLREETHADLVSLWLAGSVPGGAACGIAYLGGMDPQYDPEYAAWSVVYAAACATEFRAFAHEVGHNLSGHHDAGASQPPTDGKPYARGYVDVAAQTITVMSYYDQCVAQRVNCTRIGYFSNPNVAYNGRVQGTAATQNVQAINEQIATVAGYRQSQIYPGVASIAGRPRFKGTAEATTTPWSPAVALSYQWWLDGVPVPGATASTFKLSRRDIGKTLTLQVLGSAPFYPTVSAPDASVVVGKALFRTKRPKVRGVPRAGRVLSVKVKGWKPKPAKKSVKVRYQWLKNGKKIKGAKKATYRVRAKDRGKKISVRVTAKKKGYEKARRSSKKVKIRR</sequence>
<keyword evidence="2" id="KW-0732">Signal</keyword>
<dbReference type="SUPFAM" id="SSF55486">
    <property type="entry name" value="Metalloproteases ('zincins'), catalytic domain"/>
    <property type="match status" value="1"/>
</dbReference>
<dbReference type="Gene3D" id="2.60.40.2700">
    <property type="match status" value="2"/>
</dbReference>
<evidence type="ECO:0000256" key="2">
    <source>
        <dbReference type="SAM" id="SignalP"/>
    </source>
</evidence>
<evidence type="ECO:0000313" key="4">
    <source>
        <dbReference type="Proteomes" id="UP001204524"/>
    </source>
</evidence>
<feature type="chain" id="PRO_5045995676" evidence="2">
    <location>
        <begin position="27"/>
        <end position="629"/>
    </location>
</feature>
<accession>A0ABT1KSR5</accession>
<keyword evidence="3" id="KW-0645">Protease</keyword>
<dbReference type="Proteomes" id="UP001204524">
    <property type="component" value="Unassembled WGS sequence"/>
</dbReference>
<dbReference type="InterPro" id="IPR024079">
    <property type="entry name" value="MetalloPept_cat_dom_sf"/>
</dbReference>
<gene>
    <name evidence="3" type="ORF">NCI01_03145</name>
</gene>
<dbReference type="EMBL" id="JANARS010000001">
    <property type="protein sequence ID" value="MCP3420784.1"/>
    <property type="molecule type" value="Genomic_DNA"/>
</dbReference>
<reference evidence="3 4" key="1">
    <citation type="submission" date="2022-06" db="EMBL/GenBank/DDBJ databases">
        <authorList>
            <person name="So Y."/>
        </authorList>
    </citation>
    <scope>NUCLEOTIDE SEQUENCE [LARGE SCALE GENOMIC DNA]</scope>
    <source>
        <strain evidence="3 4">STR3</strain>
    </source>
</reference>
<dbReference type="RefSeq" id="WP_254180009.1">
    <property type="nucleotide sequence ID" value="NZ_JANARS010000001.1"/>
</dbReference>
<dbReference type="GO" id="GO:0008237">
    <property type="term" value="F:metallopeptidase activity"/>
    <property type="evidence" value="ECO:0007669"/>
    <property type="project" value="UniProtKB-KW"/>
</dbReference>
<keyword evidence="3" id="KW-0378">Hydrolase</keyword>
<keyword evidence="3" id="KW-0482">Metalloprotease</keyword>
<feature type="region of interest" description="Disordered" evidence="1">
    <location>
        <begin position="160"/>
        <end position="206"/>
    </location>
</feature>
<dbReference type="Pfam" id="PF13583">
    <property type="entry name" value="Reprolysin_4"/>
    <property type="match status" value="1"/>
</dbReference>
<feature type="compositionally biased region" description="Basic residues" evidence="1">
    <location>
        <begin position="620"/>
        <end position="629"/>
    </location>
</feature>
<organism evidence="3 4">
    <name type="scientific">Nocardioides pinisoli</name>
    <dbReference type="NCBI Taxonomy" id="2950279"/>
    <lineage>
        <taxon>Bacteria</taxon>
        <taxon>Bacillati</taxon>
        <taxon>Actinomycetota</taxon>
        <taxon>Actinomycetes</taxon>
        <taxon>Propionibacteriales</taxon>
        <taxon>Nocardioidaceae</taxon>
        <taxon>Nocardioides</taxon>
    </lineage>
</organism>
<name>A0ABT1KSR5_9ACTN</name>
<feature type="region of interest" description="Disordered" evidence="1">
    <location>
        <begin position="34"/>
        <end position="69"/>
    </location>
</feature>
<evidence type="ECO:0000256" key="1">
    <source>
        <dbReference type="SAM" id="MobiDB-lite"/>
    </source>
</evidence>
<protein>
    <submittedName>
        <fullName evidence="3">Zinc-dependent metalloprotease</fullName>
    </submittedName>
</protein>
<evidence type="ECO:0000313" key="3">
    <source>
        <dbReference type="EMBL" id="MCP3420784.1"/>
    </source>
</evidence>
<feature type="signal peptide" evidence="2">
    <location>
        <begin position="1"/>
        <end position="26"/>
    </location>
</feature>
<proteinExistence type="predicted"/>
<feature type="region of interest" description="Disordered" evidence="1">
    <location>
        <begin position="610"/>
        <end position="629"/>
    </location>
</feature>
<feature type="compositionally biased region" description="Basic and acidic residues" evidence="1">
    <location>
        <begin position="170"/>
        <end position="193"/>
    </location>
</feature>
<comment type="caution">
    <text evidence="3">The sequence shown here is derived from an EMBL/GenBank/DDBJ whole genome shotgun (WGS) entry which is preliminary data.</text>
</comment>
<keyword evidence="4" id="KW-1185">Reference proteome</keyword>